<comment type="caution">
    <text evidence="1">The sequence shown here is derived from an EMBL/GenBank/DDBJ whole genome shotgun (WGS) entry which is preliminary data.</text>
</comment>
<dbReference type="Proteomes" id="UP000620559">
    <property type="component" value="Unassembled WGS sequence"/>
</dbReference>
<dbReference type="InterPro" id="IPR027417">
    <property type="entry name" value="P-loop_NTPase"/>
</dbReference>
<evidence type="ECO:0008006" key="3">
    <source>
        <dbReference type="Google" id="ProtNLM"/>
    </source>
</evidence>
<dbReference type="Gene3D" id="3.40.50.300">
    <property type="entry name" value="P-loop containing nucleotide triphosphate hydrolases"/>
    <property type="match status" value="1"/>
</dbReference>
<reference evidence="1" key="1">
    <citation type="submission" date="2020-10" db="EMBL/GenBank/DDBJ databases">
        <authorList>
            <person name="Castelo-Branco R."/>
            <person name="Eusebio N."/>
            <person name="Adriana R."/>
            <person name="Vieira A."/>
            <person name="Brugerolle De Fraissinette N."/>
            <person name="Rezende De Castro R."/>
            <person name="Schneider M.P."/>
            <person name="Vasconcelos V."/>
            <person name="Leao P.N."/>
        </authorList>
    </citation>
    <scope>NUCLEOTIDE SEQUENCE</scope>
    <source>
        <strain evidence="1">LEGE 06105</strain>
    </source>
</reference>
<evidence type="ECO:0000313" key="2">
    <source>
        <dbReference type="Proteomes" id="UP000620559"/>
    </source>
</evidence>
<evidence type="ECO:0000313" key="1">
    <source>
        <dbReference type="EMBL" id="MBE9216661.1"/>
    </source>
</evidence>
<proteinExistence type="predicted"/>
<protein>
    <recommendedName>
        <fullName evidence="3">DUF87 domain-containing protein</fullName>
    </recommendedName>
</protein>
<accession>A0A8J7K469</accession>
<dbReference type="SUPFAM" id="SSF52540">
    <property type="entry name" value="P-loop containing nucleoside triphosphate hydrolases"/>
    <property type="match status" value="1"/>
</dbReference>
<sequence length="447" mass="49210">MDNLHPSQLHHYLQLHSRAKVTSWGCLITSVLLLSLGTSLRGEGREYKPWLFGGAAAALLVGKSQRKTVKDVGELLGDIDRVSRFNFQYWLKNKTGPGANIAVTVSAFDATWQPDNLLNINDLAAMLTRLHGRVVGGSGSGKSVLTKALVRLVEGNVTIYDVEATNKDWKGFEIVGRGEKWQAIVDAMKTDLQLFKQRVGEATADDNDAGWDIFKGQTVIRVVEEYPDAKDEINSLAKPLTEKSDYKGLADEWCQKLARRGRKPGVLLLLISQYDGVTSWGFEGKGNLVNCFHAIRLGEFAVTHAKKVGDDQLVKWLESDLTSRCMVDNRPCQLPDRATQIMIGNGVVLDKIGNSTPTSNLPAGDSDKQQLNEFEAAIIDAGKKLQGDVLKARTLKQNSRLFSDISGEDIRLIFQSLADRGVGQIVGTGNYLGWKYNQPVDTTPTPK</sequence>
<gene>
    <name evidence="1" type="ORF">IQ247_29050</name>
</gene>
<dbReference type="AlphaFoldDB" id="A0A8J7K469"/>
<organism evidence="1 2">
    <name type="scientific">Plectonema cf. radiosum LEGE 06105</name>
    <dbReference type="NCBI Taxonomy" id="945769"/>
    <lineage>
        <taxon>Bacteria</taxon>
        <taxon>Bacillati</taxon>
        <taxon>Cyanobacteriota</taxon>
        <taxon>Cyanophyceae</taxon>
        <taxon>Oscillatoriophycideae</taxon>
        <taxon>Oscillatoriales</taxon>
        <taxon>Microcoleaceae</taxon>
        <taxon>Plectonema</taxon>
    </lineage>
</organism>
<dbReference type="RefSeq" id="WP_193925356.1">
    <property type="nucleotide sequence ID" value="NZ_JADEWL010000188.1"/>
</dbReference>
<keyword evidence="2" id="KW-1185">Reference proteome</keyword>
<dbReference type="EMBL" id="JADEWL010000188">
    <property type="protein sequence ID" value="MBE9216661.1"/>
    <property type="molecule type" value="Genomic_DNA"/>
</dbReference>
<name>A0A8J7K469_9CYAN</name>